<organism evidence="2 3">
    <name type="scientific">Acorus calamus</name>
    <name type="common">Sweet flag</name>
    <dbReference type="NCBI Taxonomy" id="4465"/>
    <lineage>
        <taxon>Eukaryota</taxon>
        <taxon>Viridiplantae</taxon>
        <taxon>Streptophyta</taxon>
        <taxon>Embryophyta</taxon>
        <taxon>Tracheophyta</taxon>
        <taxon>Spermatophyta</taxon>
        <taxon>Magnoliopsida</taxon>
        <taxon>Liliopsida</taxon>
        <taxon>Acoraceae</taxon>
        <taxon>Acorus</taxon>
    </lineage>
</organism>
<dbReference type="AlphaFoldDB" id="A0AAV9EGZ0"/>
<reference evidence="2" key="1">
    <citation type="journal article" date="2023" name="Nat. Commun.">
        <title>Diploid and tetraploid genomes of Acorus and the evolution of monocots.</title>
        <authorList>
            <person name="Ma L."/>
            <person name="Liu K.W."/>
            <person name="Li Z."/>
            <person name="Hsiao Y.Y."/>
            <person name="Qi Y."/>
            <person name="Fu T."/>
            <person name="Tang G.D."/>
            <person name="Zhang D."/>
            <person name="Sun W.H."/>
            <person name="Liu D.K."/>
            <person name="Li Y."/>
            <person name="Chen G.Z."/>
            <person name="Liu X.D."/>
            <person name="Liao X.Y."/>
            <person name="Jiang Y.T."/>
            <person name="Yu X."/>
            <person name="Hao Y."/>
            <person name="Huang J."/>
            <person name="Zhao X.W."/>
            <person name="Ke S."/>
            <person name="Chen Y.Y."/>
            <person name="Wu W.L."/>
            <person name="Hsu J.L."/>
            <person name="Lin Y.F."/>
            <person name="Huang M.D."/>
            <person name="Li C.Y."/>
            <person name="Huang L."/>
            <person name="Wang Z.W."/>
            <person name="Zhao X."/>
            <person name="Zhong W.Y."/>
            <person name="Peng D.H."/>
            <person name="Ahmad S."/>
            <person name="Lan S."/>
            <person name="Zhang J.S."/>
            <person name="Tsai W.C."/>
            <person name="Van de Peer Y."/>
            <person name="Liu Z.J."/>
        </authorList>
    </citation>
    <scope>NUCLEOTIDE SEQUENCE</scope>
    <source>
        <strain evidence="2">CP</strain>
    </source>
</reference>
<dbReference type="SUPFAM" id="SSF55658">
    <property type="entry name" value="L9 N-domain-like"/>
    <property type="match status" value="1"/>
</dbReference>
<protein>
    <recommendedName>
        <fullName evidence="1">Ribonuclease H1 N-terminal domain-containing protein</fullName>
    </recommendedName>
</protein>
<evidence type="ECO:0000259" key="1">
    <source>
        <dbReference type="Pfam" id="PF01693"/>
    </source>
</evidence>
<reference evidence="2" key="2">
    <citation type="submission" date="2023-06" db="EMBL/GenBank/DDBJ databases">
        <authorList>
            <person name="Ma L."/>
            <person name="Liu K.-W."/>
            <person name="Li Z."/>
            <person name="Hsiao Y.-Y."/>
            <person name="Qi Y."/>
            <person name="Fu T."/>
            <person name="Tang G."/>
            <person name="Zhang D."/>
            <person name="Sun W.-H."/>
            <person name="Liu D.-K."/>
            <person name="Li Y."/>
            <person name="Chen G.-Z."/>
            <person name="Liu X.-D."/>
            <person name="Liao X.-Y."/>
            <person name="Jiang Y.-T."/>
            <person name="Yu X."/>
            <person name="Hao Y."/>
            <person name="Huang J."/>
            <person name="Zhao X.-W."/>
            <person name="Ke S."/>
            <person name="Chen Y.-Y."/>
            <person name="Wu W.-L."/>
            <person name="Hsu J.-L."/>
            <person name="Lin Y.-F."/>
            <person name="Huang M.-D."/>
            <person name="Li C.-Y."/>
            <person name="Huang L."/>
            <person name="Wang Z.-W."/>
            <person name="Zhao X."/>
            <person name="Zhong W.-Y."/>
            <person name="Peng D.-H."/>
            <person name="Ahmad S."/>
            <person name="Lan S."/>
            <person name="Zhang J.-S."/>
            <person name="Tsai W.-C."/>
            <person name="Van De Peer Y."/>
            <person name="Liu Z.-J."/>
        </authorList>
    </citation>
    <scope>NUCLEOTIDE SEQUENCE</scope>
    <source>
        <strain evidence="2">CP</strain>
        <tissue evidence="2">Leaves</tissue>
    </source>
</reference>
<feature type="domain" description="Ribonuclease H1 N-terminal" evidence="1">
    <location>
        <begin position="56"/>
        <end position="86"/>
    </location>
</feature>
<dbReference type="Gene3D" id="3.40.970.10">
    <property type="entry name" value="Ribonuclease H1, N-terminal domain"/>
    <property type="match status" value="1"/>
</dbReference>
<dbReference type="EMBL" id="JAUJYO010000007">
    <property type="protein sequence ID" value="KAK1312105.1"/>
    <property type="molecule type" value="Genomic_DNA"/>
</dbReference>
<evidence type="ECO:0000313" key="2">
    <source>
        <dbReference type="EMBL" id="KAK1312105.1"/>
    </source>
</evidence>
<sequence length="108" mass="12420">MGFIRLLRASSRWSVACPVARFPSRGRPARLPRVGMGCHLRRSMGRGLRRWMGNYPFYTVAKGRRPGVYDNWAACHAQVHRFRGATLMGVNEIEERLGWSDKQVTFIL</sequence>
<dbReference type="InterPro" id="IPR037056">
    <property type="entry name" value="RNase_H1_N_sf"/>
</dbReference>
<proteinExistence type="predicted"/>
<evidence type="ECO:0000313" key="3">
    <source>
        <dbReference type="Proteomes" id="UP001180020"/>
    </source>
</evidence>
<name>A0AAV9EGZ0_ACOCL</name>
<comment type="caution">
    <text evidence="2">The sequence shown here is derived from an EMBL/GenBank/DDBJ whole genome shotgun (WGS) entry which is preliminary data.</text>
</comment>
<keyword evidence="3" id="KW-1185">Reference proteome</keyword>
<accession>A0AAV9EGZ0</accession>
<dbReference type="InterPro" id="IPR011320">
    <property type="entry name" value="RNase_H1_N"/>
</dbReference>
<gene>
    <name evidence="2" type="ORF">QJS10_CPA07g00226</name>
</gene>
<dbReference type="Proteomes" id="UP001180020">
    <property type="component" value="Unassembled WGS sequence"/>
</dbReference>
<dbReference type="Pfam" id="PF01693">
    <property type="entry name" value="Cauli_VI"/>
    <property type="match status" value="1"/>
</dbReference>
<dbReference type="InterPro" id="IPR009027">
    <property type="entry name" value="Ribosomal_bL9/RNase_H1_N"/>
</dbReference>